<accession>A0A5B9QVC8</accession>
<dbReference type="EMBL" id="CP042913">
    <property type="protein sequence ID" value="QEG37893.1"/>
    <property type="molecule type" value="Genomic_DNA"/>
</dbReference>
<evidence type="ECO:0000259" key="1">
    <source>
        <dbReference type="Pfam" id="PF22741"/>
    </source>
</evidence>
<name>A0A5B9QVC8_9BACT</name>
<sequence>MLRTLSLSIVAFTYPFSITWAQVAPEVPVQSTQLEECELGNATPVHRFGKVYLAGQPTEEDLPQLRSDGLKTIINLRPDRELSWDEGSAVKKSGMSYVHVPFRGEDQLTSKVFDQVLGVLSDKESGPTLLHCGGADRVGAIWYAHRVLNDKINPVEAELEAKKVGSRTPAYLEKAKEYVKAQQAK</sequence>
<dbReference type="OrthoDB" id="270335at2"/>
<dbReference type="Proteomes" id="UP000323917">
    <property type="component" value="Chromosome"/>
</dbReference>
<dbReference type="AlphaFoldDB" id="A0A5B9QVC8"/>
<dbReference type="CDD" id="cd14503">
    <property type="entry name" value="PTP-bact"/>
    <property type="match status" value="1"/>
</dbReference>
<dbReference type="InterPro" id="IPR029021">
    <property type="entry name" value="Prot-tyrosine_phosphatase-like"/>
</dbReference>
<evidence type="ECO:0000313" key="3">
    <source>
        <dbReference type="Proteomes" id="UP000323917"/>
    </source>
</evidence>
<keyword evidence="3" id="KW-1185">Reference proteome</keyword>
<keyword evidence="2" id="KW-0378">Hydrolase</keyword>
<proteinExistence type="predicted"/>
<dbReference type="EC" id="3.-.-.-" evidence="2"/>
<dbReference type="RefSeq" id="WP_148076060.1">
    <property type="nucleotide sequence ID" value="NZ_CP042913.1"/>
</dbReference>
<reference evidence="2 3" key="1">
    <citation type="submission" date="2019-08" db="EMBL/GenBank/DDBJ databases">
        <title>Deep-cultivation of Planctomycetes and their phenomic and genomic characterization uncovers novel biology.</title>
        <authorList>
            <person name="Wiegand S."/>
            <person name="Jogler M."/>
            <person name="Boedeker C."/>
            <person name="Pinto D."/>
            <person name="Vollmers J."/>
            <person name="Rivas-Marin E."/>
            <person name="Kohn T."/>
            <person name="Peeters S.H."/>
            <person name="Heuer A."/>
            <person name="Rast P."/>
            <person name="Oberbeckmann S."/>
            <person name="Bunk B."/>
            <person name="Jeske O."/>
            <person name="Meyerdierks A."/>
            <person name="Storesund J.E."/>
            <person name="Kallscheuer N."/>
            <person name="Luecker S."/>
            <person name="Lage O.M."/>
            <person name="Pohl T."/>
            <person name="Merkel B.J."/>
            <person name="Hornburger P."/>
            <person name="Mueller R.-W."/>
            <person name="Bruemmer F."/>
            <person name="Labrenz M."/>
            <person name="Spormann A.M."/>
            <person name="Op den Camp H."/>
            <person name="Overmann J."/>
            <person name="Amann R."/>
            <person name="Jetten M.S.M."/>
            <person name="Mascher T."/>
            <person name="Medema M.H."/>
            <person name="Devos D.P."/>
            <person name="Kaster A.-K."/>
            <person name="Ovreas L."/>
            <person name="Rohde M."/>
            <person name="Galperin M.Y."/>
            <person name="Jogler C."/>
        </authorList>
    </citation>
    <scope>NUCLEOTIDE SEQUENCE [LARGE SCALE GENOMIC DNA]</scope>
    <source>
        <strain evidence="2 3">Pr1d</strain>
    </source>
</reference>
<evidence type="ECO:0000313" key="2">
    <source>
        <dbReference type="EMBL" id="QEG37893.1"/>
    </source>
</evidence>
<gene>
    <name evidence="2" type="primary">blh_2</name>
    <name evidence="2" type="ORF">Pr1d_52410</name>
</gene>
<dbReference type="Gene3D" id="3.90.190.10">
    <property type="entry name" value="Protein tyrosine phosphatase superfamily"/>
    <property type="match status" value="1"/>
</dbReference>
<dbReference type="GO" id="GO:0016787">
    <property type="term" value="F:hydrolase activity"/>
    <property type="evidence" value="ECO:0007669"/>
    <property type="project" value="UniProtKB-KW"/>
</dbReference>
<dbReference type="KEGG" id="bgok:Pr1d_52410"/>
<feature type="domain" description="DSP-PTPase phosphatase fused to NAD+ Kinase" evidence="1">
    <location>
        <begin position="51"/>
        <end position="166"/>
    </location>
</feature>
<dbReference type="SUPFAM" id="SSF52799">
    <property type="entry name" value="(Phosphotyrosine protein) phosphatases II"/>
    <property type="match status" value="1"/>
</dbReference>
<dbReference type="Pfam" id="PF22741">
    <property type="entry name" value="PTP-NADK"/>
    <property type="match status" value="1"/>
</dbReference>
<dbReference type="InterPro" id="IPR055214">
    <property type="entry name" value="PTP-NADK"/>
</dbReference>
<protein>
    <submittedName>
        <fullName evidence="2">Beta-lactamase hydrolase-like protein</fullName>
        <ecNumber evidence="2">3.-.-.-</ecNumber>
    </submittedName>
</protein>
<organism evidence="2 3">
    <name type="scientific">Bythopirellula goksoeyrii</name>
    <dbReference type="NCBI Taxonomy" id="1400387"/>
    <lineage>
        <taxon>Bacteria</taxon>
        <taxon>Pseudomonadati</taxon>
        <taxon>Planctomycetota</taxon>
        <taxon>Planctomycetia</taxon>
        <taxon>Pirellulales</taxon>
        <taxon>Lacipirellulaceae</taxon>
        <taxon>Bythopirellula</taxon>
    </lineage>
</organism>